<reference evidence="1 2" key="1">
    <citation type="submission" date="2012-08" db="EMBL/GenBank/DDBJ databases">
        <authorList>
            <person name="Gan P.H.P."/>
            <person name="Ikeda K."/>
            <person name="Irieda H."/>
            <person name="Narusaka M."/>
            <person name="O'Connell R.J."/>
            <person name="Narusaka Y."/>
            <person name="Takano Y."/>
            <person name="Kubo Y."/>
            <person name="Shirasu K."/>
        </authorList>
    </citation>
    <scope>NUCLEOTIDE SEQUENCE [LARGE SCALE GENOMIC DNA]</scope>
    <source>
        <strain evidence="1 2">Nara gc5</strain>
    </source>
</reference>
<dbReference type="AlphaFoldDB" id="A0A7J6IWD5"/>
<accession>A0A7J6IWD5</accession>
<comment type="caution">
    <text evidence="1">The sequence shown here is derived from an EMBL/GenBank/DDBJ whole genome shotgun (WGS) entry which is preliminary data.</text>
</comment>
<organism evidence="1 2">
    <name type="scientific">Colletotrichum fructicola (strain Nara gc5)</name>
    <name type="common">Anthracnose fungus</name>
    <name type="synonym">Colletotrichum gloeosporioides (strain Nara gc5)</name>
    <dbReference type="NCBI Taxonomy" id="1213859"/>
    <lineage>
        <taxon>Eukaryota</taxon>
        <taxon>Fungi</taxon>
        <taxon>Dikarya</taxon>
        <taxon>Ascomycota</taxon>
        <taxon>Pezizomycotina</taxon>
        <taxon>Sordariomycetes</taxon>
        <taxon>Hypocreomycetidae</taxon>
        <taxon>Glomerellales</taxon>
        <taxon>Glomerellaceae</taxon>
        <taxon>Colletotrichum</taxon>
        <taxon>Colletotrichum gloeosporioides species complex</taxon>
    </lineage>
</organism>
<evidence type="ECO:0000313" key="2">
    <source>
        <dbReference type="Proteomes" id="UP000011096"/>
    </source>
</evidence>
<gene>
    <name evidence="1" type="ORF">CGGC5_v010794</name>
</gene>
<sequence>MEILKAAPVPQENVFLHTTDLPVDGCDLPGPENQVSQEEAWWGGDIPASVPGGPVPKGSFGALLRKLKGVPACVWVVNQHDEEITVVVSKHRPCRMLTGFEVNLSTTGGGIGLSQTTYVGPATKKTLQPESKAKSESRATFPLWTSKDGFAVITVFIGKEKRLHIENDRILAGATAYVGHGPDLRIEPYGQASD</sequence>
<evidence type="ECO:0000313" key="1">
    <source>
        <dbReference type="EMBL" id="KAF4481414.1"/>
    </source>
</evidence>
<proteinExistence type="predicted"/>
<dbReference type="OrthoDB" id="4793269at2759"/>
<protein>
    <submittedName>
        <fullName evidence="1">Uncharacterized protein</fullName>
    </submittedName>
</protein>
<dbReference type="InParanoid" id="A0A7J6IWD5"/>
<dbReference type="EMBL" id="ANPB02000006">
    <property type="protein sequence ID" value="KAF4481414.1"/>
    <property type="molecule type" value="Genomic_DNA"/>
</dbReference>
<dbReference type="Proteomes" id="UP000011096">
    <property type="component" value="Unassembled WGS sequence"/>
</dbReference>
<name>A0A7J6IWD5_COLFN</name>
<keyword evidence="2" id="KW-1185">Reference proteome</keyword>
<dbReference type="RefSeq" id="XP_031892408.1">
    <property type="nucleotide sequence ID" value="XM_032021444.1"/>
</dbReference>
<reference evidence="1 2" key="2">
    <citation type="submission" date="2020-04" db="EMBL/GenBank/DDBJ databases">
        <title>Genome sequencing and assembly of multiple isolates from the Colletotrichum gloeosporioides species complex.</title>
        <authorList>
            <person name="Gan P."/>
            <person name="Shirasu K."/>
        </authorList>
    </citation>
    <scope>NUCLEOTIDE SEQUENCE [LARGE SCALE GENOMIC DNA]</scope>
    <source>
        <strain evidence="1 2">Nara gc5</strain>
    </source>
</reference>
<dbReference type="GeneID" id="43605648"/>